<dbReference type="GO" id="GO:0004222">
    <property type="term" value="F:metalloendopeptidase activity"/>
    <property type="evidence" value="ECO:0007669"/>
    <property type="project" value="UniProtKB-UniRule"/>
</dbReference>
<comment type="cofactor">
    <cofactor evidence="12">
        <name>Zn(2+)</name>
        <dbReference type="ChEBI" id="CHEBI:29105"/>
    </cofactor>
    <text evidence="12">Binds 1 zinc ion per subunit.</text>
</comment>
<dbReference type="InterPro" id="IPR001915">
    <property type="entry name" value="Peptidase_M48"/>
</dbReference>
<dbReference type="GO" id="GO:0005886">
    <property type="term" value="C:plasma membrane"/>
    <property type="evidence" value="ECO:0007669"/>
    <property type="project" value="UniProtKB-SubCell"/>
</dbReference>
<protein>
    <recommendedName>
        <fullName evidence="12">Protease HtpX homolog</fullName>
        <ecNumber evidence="12">3.4.24.-</ecNumber>
    </recommendedName>
</protein>
<feature type="active site" evidence="12">
    <location>
        <position position="145"/>
    </location>
</feature>
<comment type="caution">
    <text evidence="14">The sequence shown here is derived from an EMBL/GenBank/DDBJ whole genome shotgun (WGS) entry which is preliminary data.</text>
</comment>
<evidence type="ECO:0000256" key="6">
    <source>
        <dbReference type="ARBA" id="ARBA00022723"/>
    </source>
</evidence>
<name>A0A0R2AGV2_9LACO</name>
<keyword evidence="3 12" id="KW-1003">Cell membrane</keyword>
<keyword evidence="5 12" id="KW-0812">Transmembrane</keyword>
<dbReference type="PANTHER" id="PTHR43221">
    <property type="entry name" value="PROTEASE HTPX"/>
    <property type="match status" value="1"/>
</dbReference>
<feature type="binding site" evidence="12">
    <location>
        <position position="226"/>
    </location>
    <ligand>
        <name>Zn(2+)</name>
        <dbReference type="ChEBI" id="CHEBI:29105"/>
        <note>catalytic</note>
    </ligand>
</feature>
<dbReference type="EC" id="3.4.24.-" evidence="12"/>
<proteinExistence type="inferred from homology"/>
<evidence type="ECO:0000259" key="13">
    <source>
        <dbReference type="Pfam" id="PF01435"/>
    </source>
</evidence>
<feature type="transmembrane region" description="Helical" evidence="12">
    <location>
        <begin position="193"/>
        <end position="214"/>
    </location>
</feature>
<evidence type="ECO:0000256" key="5">
    <source>
        <dbReference type="ARBA" id="ARBA00022692"/>
    </source>
</evidence>
<dbReference type="GO" id="GO:0008270">
    <property type="term" value="F:zinc ion binding"/>
    <property type="evidence" value="ECO:0007669"/>
    <property type="project" value="UniProtKB-UniRule"/>
</dbReference>
<dbReference type="GO" id="GO:0006508">
    <property type="term" value="P:proteolysis"/>
    <property type="evidence" value="ECO:0007669"/>
    <property type="project" value="UniProtKB-KW"/>
</dbReference>
<dbReference type="Proteomes" id="UP000051008">
    <property type="component" value="Unassembled WGS sequence"/>
</dbReference>
<evidence type="ECO:0000313" key="15">
    <source>
        <dbReference type="Proteomes" id="UP000051008"/>
    </source>
</evidence>
<evidence type="ECO:0000256" key="11">
    <source>
        <dbReference type="ARBA" id="ARBA00023136"/>
    </source>
</evidence>
<evidence type="ECO:0000256" key="4">
    <source>
        <dbReference type="ARBA" id="ARBA00022670"/>
    </source>
</evidence>
<feature type="domain" description="Peptidase M48" evidence="13">
    <location>
        <begin position="78"/>
        <end position="296"/>
    </location>
</feature>
<dbReference type="PANTHER" id="PTHR43221:SF1">
    <property type="entry name" value="PROTEASE HTPX"/>
    <property type="match status" value="1"/>
</dbReference>
<keyword evidence="10 12" id="KW-0482">Metalloprotease</keyword>
<evidence type="ECO:0000256" key="1">
    <source>
        <dbReference type="ARBA" id="ARBA00004651"/>
    </source>
</evidence>
<feature type="transmembrane region" description="Helical" evidence="12">
    <location>
        <begin position="12"/>
        <end position="35"/>
    </location>
</feature>
<dbReference type="EMBL" id="AYYP01000009">
    <property type="protein sequence ID" value="KRM65994.1"/>
    <property type="molecule type" value="Genomic_DNA"/>
</dbReference>
<keyword evidence="14" id="KW-0346">Stress response</keyword>
<keyword evidence="4 12" id="KW-0645">Protease</keyword>
<comment type="subcellular location">
    <subcellularLocation>
        <location evidence="1 12">Cell membrane</location>
        <topology evidence="1 12">Multi-pass membrane protein</topology>
    </subcellularLocation>
</comment>
<keyword evidence="11 12" id="KW-0472">Membrane</keyword>
<keyword evidence="8 12" id="KW-0862">Zinc</keyword>
<gene>
    <name evidence="12" type="primary">htpX</name>
    <name evidence="14" type="ORF">FC14_GL000753</name>
</gene>
<dbReference type="Gene3D" id="3.30.2010.10">
    <property type="entry name" value="Metalloproteases ('zincins'), catalytic domain"/>
    <property type="match status" value="1"/>
</dbReference>
<organism evidence="14 15">
    <name type="scientific">Ligilactobacillus agilis DSM 20509</name>
    <dbReference type="NCBI Taxonomy" id="1423718"/>
    <lineage>
        <taxon>Bacteria</taxon>
        <taxon>Bacillati</taxon>
        <taxon>Bacillota</taxon>
        <taxon>Bacilli</taxon>
        <taxon>Lactobacillales</taxon>
        <taxon>Lactobacillaceae</taxon>
        <taxon>Ligilactobacillus</taxon>
    </lineage>
</organism>
<evidence type="ECO:0000256" key="10">
    <source>
        <dbReference type="ARBA" id="ARBA00023049"/>
    </source>
</evidence>
<dbReference type="CDD" id="cd07340">
    <property type="entry name" value="M48B_Htpx_like"/>
    <property type="match status" value="1"/>
</dbReference>
<keyword evidence="15" id="KW-1185">Reference proteome</keyword>
<dbReference type="InterPro" id="IPR022919">
    <property type="entry name" value="Pept_M48_protease_HtpX"/>
</dbReference>
<dbReference type="InterPro" id="IPR050083">
    <property type="entry name" value="HtpX_protease"/>
</dbReference>
<dbReference type="GeneID" id="75136538"/>
<dbReference type="OrthoDB" id="15218at2"/>
<feature type="transmembrane region" description="Helical" evidence="12">
    <location>
        <begin position="41"/>
        <end position="58"/>
    </location>
</feature>
<keyword evidence="7 12" id="KW-0378">Hydrolase</keyword>
<dbReference type="AlphaFoldDB" id="A0A0R2AGV2"/>
<dbReference type="Pfam" id="PF01435">
    <property type="entry name" value="Peptidase_M48"/>
    <property type="match status" value="1"/>
</dbReference>
<evidence type="ECO:0000256" key="9">
    <source>
        <dbReference type="ARBA" id="ARBA00022989"/>
    </source>
</evidence>
<evidence type="ECO:0000256" key="7">
    <source>
        <dbReference type="ARBA" id="ARBA00022801"/>
    </source>
</evidence>
<dbReference type="PATRIC" id="fig|1423718.3.peg.786"/>
<evidence type="ECO:0000256" key="8">
    <source>
        <dbReference type="ARBA" id="ARBA00022833"/>
    </source>
</evidence>
<evidence type="ECO:0000256" key="2">
    <source>
        <dbReference type="ARBA" id="ARBA00009779"/>
    </source>
</evidence>
<sequence length="297" mass="32388">MLYQQIAKNKRMTVVVMVGFMLLVALIGSAVGYVFFNSSTAGLIMAIVIGLVYMLLMLSQSTDVVMSMNNAHEITSPDQAPELWHVVEDMALVGQIPMPRVFIIDDPSPNAFATGPNPEHAAVAATSGILTRLNREELEGVMAHEVSHIRNYDIRLQTTALALAAAISMLVNFASHSFFWGGGRRDDDREGSSALDLIMMVVSILAIILGPLAASMAQMALSRNREYLADASAVELTRNPLGLISALQKISSSEPMQAADPSSASMYIANPFKDGSWTHLFDTHPPIEKRIERLRNM</sequence>
<evidence type="ECO:0000256" key="3">
    <source>
        <dbReference type="ARBA" id="ARBA00022475"/>
    </source>
</evidence>
<reference evidence="14 15" key="1">
    <citation type="journal article" date="2015" name="Genome Announc.">
        <title>Expanding the biotechnology potential of lactobacilli through comparative genomics of 213 strains and associated genera.</title>
        <authorList>
            <person name="Sun Z."/>
            <person name="Harris H.M."/>
            <person name="McCann A."/>
            <person name="Guo C."/>
            <person name="Argimon S."/>
            <person name="Zhang W."/>
            <person name="Yang X."/>
            <person name="Jeffery I.B."/>
            <person name="Cooney J.C."/>
            <person name="Kagawa T.F."/>
            <person name="Liu W."/>
            <person name="Song Y."/>
            <person name="Salvetti E."/>
            <person name="Wrobel A."/>
            <person name="Rasinkangas P."/>
            <person name="Parkhill J."/>
            <person name="Rea M.C."/>
            <person name="O'Sullivan O."/>
            <person name="Ritari J."/>
            <person name="Douillard F.P."/>
            <person name="Paul Ross R."/>
            <person name="Yang R."/>
            <person name="Briner A.E."/>
            <person name="Felis G.E."/>
            <person name="de Vos W.M."/>
            <person name="Barrangou R."/>
            <person name="Klaenhammer T.R."/>
            <person name="Caufield P.W."/>
            <person name="Cui Y."/>
            <person name="Zhang H."/>
            <person name="O'Toole P.W."/>
        </authorList>
    </citation>
    <scope>NUCLEOTIDE SEQUENCE [LARGE SCALE GENOMIC DNA]</scope>
    <source>
        <strain evidence="14 15">DSM 20509</strain>
    </source>
</reference>
<keyword evidence="9 12" id="KW-1133">Transmembrane helix</keyword>
<feature type="transmembrane region" description="Helical" evidence="12">
    <location>
        <begin position="160"/>
        <end position="181"/>
    </location>
</feature>
<feature type="binding site" evidence="12">
    <location>
        <position position="148"/>
    </location>
    <ligand>
        <name>Zn(2+)</name>
        <dbReference type="ChEBI" id="CHEBI:29105"/>
        <note>catalytic</note>
    </ligand>
</feature>
<accession>A0A0R2AGV2</accession>
<comment type="similarity">
    <text evidence="2 12">Belongs to the peptidase M48B family.</text>
</comment>
<feature type="binding site" evidence="12">
    <location>
        <position position="144"/>
    </location>
    <ligand>
        <name>Zn(2+)</name>
        <dbReference type="ChEBI" id="CHEBI:29105"/>
        <note>catalytic</note>
    </ligand>
</feature>
<dbReference type="NCBIfam" id="NF003425">
    <property type="entry name" value="PRK04897.1"/>
    <property type="match status" value="1"/>
</dbReference>
<keyword evidence="6 12" id="KW-0479">Metal-binding</keyword>
<dbReference type="HAMAP" id="MF_00188">
    <property type="entry name" value="Pept_M48_protease_HtpX"/>
    <property type="match status" value="1"/>
</dbReference>
<dbReference type="RefSeq" id="WP_050611029.1">
    <property type="nucleotide sequence ID" value="NZ_AYYP01000009.1"/>
</dbReference>
<evidence type="ECO:0000256" key="12">
    <source>
        <dbReference type="HAMAP-Rule" id="MF_00188"/>
    </source>
</evidence>
<evidence type="ECO:0000313" key="14">
    <source>
        <dbReference type="EMBL" id="KRM65994.1"/>
    </source>
</evidence>